<dbReference type="InterPro" id="IPR006153">
    <property type="entry name" value="Cation/H_exchanger_TM"/>
</dbReference>
<comment type="subcellular location">
    <subcellularLocation>
        <location evidence="1">Cell membrane</location>
        <topology evidence="1">Multi-pass membrane protein</topology>
    </subcellularLocation>
</comment>
<proteinExistence type="predicted"/>
<dbReference type="GO" id="GO:0005886">
    <property type="term" value="C:plasma membrane"/>
    <property type="evidence" value="ECO:0007669"/>
    <property type="project" value="UniProtKB-SubCell"/>
</dbReference>
<evidence type="ECO:0000256" key="9">
    <source>
        <dbReference type="SAM" id="Phobius"/>
    </source>
</evidence>
<feature type="transmembrane region" description="Helical" evidence="9">
    <location>
        <begin position="268"/>
        <end position="288"/>
    </location>
</feature>
<evidence type="ECO:0000256" key="6">
    <source>
        <dbReference type="ARBA" id="ARBA00022989"/>
    </source>
</evidence>
<sequence>MVAAGAFAFATTRGMGMQATNLAIGILCVLGGGIAAQWVAWRFRLPAIVLLFSLGLVLGPGLGVLHPGAAIGPYFHPLVSMAVAFIVFEGGLALDLRQWRESGEGVLRLTAAALPINWVLGSLAAHYVGCLPWGTSWLFGAIVVVTGPTVVLPLLRHTKLRPRVAAFLRWEAIVNDPIAAILATLVLECLLIRPSHTGGISLATVEIGPHLLFATMFSIACGVFPAILIKFLSARDMLPEILRIPMILAFVMTVAALCNLIMQGAGLMAATVFGMALANLHVTGMSELQRIKESLGVIVVSCLFVLLTADLPRTLLTELSLPIMALTFTVMFVVRPLGIFLSTIGASMSWQERLFVGWIAPRGIVAAAVAGVVGMQLHEAGYPGGDLITPAVFALIASTMILHGFSLRPLARALRLTLSDEPALAIMGANAWSTNLARVVHDRGIPVLLVDTYAPALNKAAGFGIPILRAELLSVEGMESLEERPADYLIAATPDAIYNGLVCARMAPDLGRQRVFQVSPGIARLDLYHGLSRDSRGKVLGEPGWNFSYIDSLYAKGWRFGSHVMEAHGAEADLPAGPGMLFMIIRKGTAIWIFSAEDAIPAEPAPGDIIVMLRPPAMAAGEGVGASAPARPA</sequence>
<feature type="transmembrane region" description="Helical" evidence="9">
    <location>
        <begin position="295"/>
        <end position="315"/>
    </location>
</feature>
<organism evidence="11 12">
    <name type="scientific">Komagataeibacter swingsii</name>
    <dbReference type="NCBI Taxonomy" id="215220"/>
    <lineage>
        <taxon>Bacteria</taxon>
        <taxon>Pseudomonadati</taxon>
        <taxon>Pseudomonadota</taxon>
        <taxon>Alphaproteobacteria</taxon>
        <taxon>Acetobacterales</taxon>
        <taxon>Acetobacteraceae</taxon>
        <taxon>Komagataeibacter</taxon>
    </lineage>
</organism>
<feature type="transmembrane region" description="Helical" evidence="9">
    <location>
        <begin position="134"/>
        <end position="155"/>
    </location>
</feature>
<feature type="domain" description="Cation/H+ exchanger transmembrane" evidence="10">
    <location>
        <begin position="39"/>
        <end position="412"/>
    </location>
</feature>
<keyword evidence="12" id="KW-1185">Reference proteome</keyword>
<evidence type="ECO:0000256" key="5">
    <source>
        <dbReference type="ARBA" id="ARBA00022692"/>
    </source>
</evidence>
<accession>A0A2V4RLA4</accession>
<name>A0A2V4RLA4_9PROT</name>
<keyword evidence="2" id="KW-0813">Transport</keyword>
<keyword evidence="6 9" id="KW-1133">Transmembrane helix</keyword>
<feature type="transmembrane region" description="Helical" evidence="9">
    <location>
        <begin position="321"/>
        <end position="342"/>
    </location>
</feature>
<evidence type="ECO:0000313" key="11">
    <source>
        <dbReference type="EMBL" id="PYD69435.1"/>
    </source>
</evidence>
<reference evidence="11 12" key="1">
    <citation type="submission" date="2017-07" db="EMBL/GenBank/DDBJ databases">
        <title>A draft genome sequence of Komagataeibacter swingsii LMG 22125.</title>
        <authorList>
            <person name="Skraban J."/>
            <person name="Cleenwerck I."/>
            <person name="Vandamme P."/>
            <person name="Trcek J."/>
        </authorList>
    </citation>
    <scope>NUCLEOTIDE SEQUENCE [LARGE SCALE GENOMIC DNA]</scope>
    <source>
        <strain evidence="11 12">LMG 22125</strain>
    </source>
</reference>
<dbReference type="PANTHER" id="PTHR32507:SF0">
    <property type="entry name" value="NA(+)_H(+) ANTIPORTER 2-RELATED"/>
    <property type="match status" value="1"/>
</dbReference>
<feature type="transmembrane region" description="Helical" evidence="9">
    <location>
        <begin position="106"/>
        <end position="128"/>
    </location>
</feature>
<dbReference type="InterPro" id="IPR038770">
    <property type="entry name" value="Na+/solute_symporter_sf"/>
</dbReference>
<feature type="transmembrane region" description="Helical" evidence="9">
    <location>
        <begin position="387"/>
        <end position="405"/>
    </location>
</feature>
<dbReference type="Pfam" id="PF00999">
    <property type="entry name" value="Na_H_Exchanger"/>
    <property type="match status" value="1"/>
</dbReference>
<dbReference type="SUPFAM" id="SSF51735">
    <property type="entry name" value="NAD(P)-binding Rossmann-fold domains"/>
    <property type="match status" value="1"/>
</dbReference>
<feature type="transmembrane region" description="Helical" evidence="9">
    <location>
        <begin position="74"/>
        <end position="94"/>
    </location>
</feature>
<evidence type="ECO:0000259" key="10">
    <source>
        <dbReference type="Pfam" id="PF00999"/>
    </source>
</evidence>
<gene>
    <name evidence="11" type="ORF">CFR76_10200</name>
</gene>
<dbReference type="AlphaFoldDB" id="A0A2V4RLA4"/>
<keyword evidence="3" id="KW-0050">Antiport</keyword>
<dbReference type="GO" id="GO:1902600">
    <property type="term" value="P:proton transmembrane transport"/>
    <property type="evidence" value="ECO:0007669"/>
    <property type="project" value="InterPro"/>
</dbReference>
<feature type="transmembrane region" description="Helical" evidence="9">
    <location>
        <begin position="48"/>
        <end position="68"/>
    </location>
</feature>
<keyword evidence="4" id="KW-1003">Cell membrane</keyword>
<evidence type="ECO:0000256" key="3">
    <source>
        <dbReference type="ARBA" id="ARBA00022449"/>
    </source>
</evidence>
<dbReference type="Proteomes" id="UP000247371">
    <property type="component" value="Unassembled WGS sequence"/>
</dbReference>
<dbReference type="Gene3D" id="1.20.1530.20">
    <property type="match status" value="1"/>
</dbReference>
<dbReference type="InterPro" id="IPR036291">
    <property type="entry name" value="NAD(P)-bd_dom_sf"/>
</dbReference>
<keyword evidence="8 9" id="KW-0472">Membrane</keyword>
<comment type="caution">
    <text evidence="11">The sequence shown here is derived from an EMBL/GenBank/DDBJ whole genome shotgun (WGS) entry which is preliminary data.</text>
</comment>
<keyword evidence="5 9" id="KW-0812">Transmembrane</keyword>
<evidence type="ECO:0000256" key="1">
    <source>
        <dbReference type="ARBA" id="ARBA00004651"/>
    </source>
</evidence>
<protein>
    <submittedName>
        <fullName evidence="11">Sodium:proton antiporter</fullName>
    </submittedName>
</protein>
<evidence type="ECO:0000256" key="2">
    <source>
        <dbReference type="ARBA" id="ARBA00022448"/>
    </source>
</evidence>
<dbReference type="PANTHER" id="PTHR32507">
    <property type="entry name" value="NA(+)/H(+) ANTIPORTER 1"/>
    <property type="match status" value="1"/>
</dbReference>
<evidence type="ECO:0000256" key="7">
    <source>
        <dbReference type="ARBA" id="ARBA00023065"/>
    </source>
</evidence>
<keyword evidence="7" id="KW-0406">Ion transport</keyword>
<dbReference type="EMBL" id="NKUB01000011">
    <property type="protein sequence ID" value="PYD69435.1"/>
    <property type="molecule type" value="Genomic_DNA"/>
</dbReference>
<dbReference type="GO" id="GO:0015297">
    <property type="term" value="F:antiporter activity"/>
    <property type="evidence" value="ECO:0007669"/>
    <property type="project" value="UniProtKB-KW"/>
</dbReference>
<feature type="transmembrane region" description="Helical" evidence="9">
    <location>
        <begin position="22"/>
        <end position="41"/>
    </location>
</feature>
<feature type="transmembrane region" description="Helical" evidence="9">
    <location>
        <begin position="207"/>
        <end position="229"/>
    </location>
</feature>
<evidence type="ECO:0000256" key="4">
    <source>
        <dbReference type="ARBA" id="ARBA00022475"/>
    </source>
</evidence>
<feature type="transmembrane region" description="Helical" evidence="9">
    <location>
        <begin position="354"/>
        <end position="375"/>
    </location>
</feature>
<evidence type="ECO:0000256" key="8">
    <source>
        <dbReference type="ARBA" id="ARBA00023136"/>
    </source>
</evidence>
<dbReference type="Gene3D" id="3.40.50.720">
    <property type="entry name" value="NAD(P)-binding Rossmann-like Domain"/>
    <property type="match status" value="1"/>
</dbReference>
<evidence type="ECO:0000313" key="12">
    <source>
        <dbReference type="Proteomes" id="UP000247371"/>
    </source>
</evidence>